<dbReference type="CDD" id="cd08544">
    <property type="entry name" value="Reeler"/>
    <property type="match status" value="1"/>
</dbReference>
<dbReference type="EMBL" id="GL732547">
    <property type="protein sequence ID" value="EFX80443.1"/>
    <property type="molecule type" value="Genomic_DNA"/>
</dbReference>
<name>E9GJE9_DAPPU</name>
<gene>
    <name evidence="5" type="ORF">DAPPUDRAFT_318636</name>
</gene>
<keyword evidence="2" id="KW-0812">Transmembrane</keyword>
<evidence type="ECO:0000313" key="6">
    <source>
        <dbReference type="Proteomes" id="UP000000305"/>
    </source>
</evidence>
<feature type="compositionally biased region" description="Low complexity" evidence="1">
    <location>
        <begin position="186"/>
        <end position="201"/>
    </location>
</feature>
<evidence type="ECO:0000256" key="1">
    <source>
        <dbReference type="SAM" id="MobiDB-lite"/>
    </source>
</evidence>
<dbReference type="GO" id="GO:0016020">
    <property type="term" value="C:membrane"/>
    <property type="evidence" value="ECO:0000318"/>
    <property type="project" value="GO_Central"/>
</dbReference>
<dbReference type="eggNOG" id="KOG4293">
    <property type="taxonomic scope" value="Eukaryota"/>
</dbReference>
<dbReference type="OMA" id="IAACEDM"/>
<accession>E9GJE9</accession>
<keyword evidence="3" id="KW-0732">Signal</keyword>
<evidence type="ECO:0000256" key="3">
    <source>
        <dbReference type="SAM" id="SignalP"/>
    </source>
</evidence>
<dbReference type="AlphaFoldDB" id="E9GJE9"/>
<dbReference type="PhylomeDB" id="E9GJE9"/>
<dbReference type="InParanoid" id="E9GJE9"/>
<dbReference type="Proteomes" id="UP000000305">
    <property type="component" value="Unassembled WGS sequence"/>
</dbReference>
<dbReference type="InterPro" id="IPR051237">
    <property type="entry name" value="Ferric-chelate_Red/DefProt"/>
</dbReference>
<sequence>MYSVQCARRFFVSCLATLIFAQLAFSKPDGAPIAACEDMVPDHFVMPQESVCPFTSKLAKEEMWSNGTVEVTLEHDSDKFKGFLMMAFDGTGSDSSPIGTFSSDLKGMGKAIDCRKDGTKNAVTHKDRSLKNSVVATWTPPEDFDGTVVFKATFVKSFDKYWVKQSSSTLRVKRAVLSDNVKEDSSATTTKKPTASTTKKPAVQKSDDVSDDSTSTRTTTAQPEIADAASPIGILAFYSVIIIGVTIAFIA</sequence>
<reference evidence="5 6" key="1">
    <citation type="journal article" date="2011" name="Science">
        <title>The ecoresponsive genome of Daphnia pulex.</title>
        <authorList>
            <person name="Colbourne J.K."/>
            <person name="Pfrender M.E."/>
            <person name="Gilbert D."/>
            <person name="Thomas W.K."/>
            <person name="Tucker A."/>
            <person name="Oakley T.H."/>
            <person name="Tokishita S."/>
            <person name="Aerts A."/>
            <person name="Arnold G.J."/>
            <person name="Basu M.K."/>
            <person name="Bauer D.J."/>
            <person name="Caceres C.E."/>
            <person name="Carmel L."/>
            <person name="Casola C."/>
            <person name="Choi J.H."/>
            <person name="Detter J.C."/>
            <person name="Dong Q."/>
            <person name="Dusheyko S."/>
            <person name="Eads B.D."/>
            <person name="Frohlich T."/>
            <person name="Geiler-Samerotte K.A."/>
            <person name="Gerlach D."/>
            <person name="Hatcher P."/>
            <person name="Jogdeo S."/>
            <person name="Krijgsveld J."/>
            <person name="Kriventseva E.V."/>
            <person name="Kultz D."/>
            <person name="Laforsch C."/>
            <person name="Lindquist E."/>
            <person name="Lopez J."/>
            <person name="Manak J.R."/>
            <person name="Muller J."/>
            <person name="Pangilinan J."/>
            <person name="Patwardhan R.P."/>
            <person name="Pitluck S."/>
            <person name="Pritham E.J."/>
            <person name="Rechtsteiner A."/>
            <person name="Rho M."/>
            <person name="Rogozin I.B."/>
            <person name="Sakarya O."/>
            <person name="Salamov A."/>
            <person name="Schaack S."/>
            <person name="Shapiro H."/>
            <person name="Shiga Y."/>
            <person name="Skalitzky C."/>
            <person name="Smith Z."/>
            <person name="Souvorov A."/>
            <person name="Sung W."/>
            <person name="Tang Z."/>
            <person name="Tsuchiya D."/>
            <person name="Tu H."/>
            <person name="Vos H."/>
            <person name="Wang M."/>
            <person name="Wolf Y.I."/>
            <person name="Yamagata H."/>
            <person name="Yamada T."/>
            <person name="Ye Y."/>
            <person name="Shaw J.R."/>
            <person name="Andrews J."/>
            <person name="Crease T.J."/>
            <person name="Tang H."/>
            <person name="Lucas S.M."/>
            <person name="Robertson H.M."/>
            <person name="Bork P."/>
            <person name="Koonin E.V."/>
            <person name="Zdobnov E.M."/>
            <person name="Grigoriev I.V."/>
            <person name="Lynch M."/>
            <person name="Boore J.L."/>
        </authorList>
    </citation>
    <scope>NUCLEOTIDE SEQUENCE [LARGE SCALE GENOMIC DNA]</scope>
</reference>
<evidence type="ECO:0000259" key="4">
    <source>
        <dbReference type="PROSITE" id="PS51019"/>
    </source>
</evidence>
<dbReference type="KEGG" id="dpx:DAPPUDRAFT_318636"/>
<feature type="transmembrane region" description="Helical" evidence="2">
    <location>
        <begin position="228"/>
        <end position="250"/>
    </location>
</feature>
<dbReference type="Pfam" id="PF02014">
    <property type="entry name" value="Reeler"/>
    <property type="match status" value="1"/>
</dbReference>
<proteinExistence type="predicted"/>
<feature type="domain" description="Reelin" evidence="4">
    <location>
        <begin position="17"/>
        <end position="193"/>
    </location>
</feature>
<feature type="chain" id="PRO_5003241078" description="Reelin domain-containing protein" evidence="3">
    <location>
        <begin position="27"/>
        <end position="251"/>
    </location>
</feature>
<keyword evidence="6" id="KW-1185">Reference proteome</keyword>
<evidence type="ECO:0000313" key="5">
    <source>
        <dbReference type="EMBL" id="EFX80443.1"/>
    </source>
</evidence>
<dbReference type="PANTHER" id="PTHR45828">
    <property type="entry name" value="CYTOCHROME B561/FERRIC REDUCTASE TRANSMEMBRANE"/>
    <property type="match status" value="1"/>
</dbReference>
<dbReference type="InterPro" id="IPR002861">
    <property type="entry name" value="Reeler_dom"/>
</dbReference>
<organism evidence="5 6">
    <name type="scientific">Daphnia pulex</name>
    <name type="common">Water flea</name>
    <dbReference type="NCBI Taxonomy" id="6669"/>
    <lineage>
        <taxon>Eukaryota</taxon>
        <taxon>Metazoa</taxon>
        <taxon>Ecdysozoa</taxon>
        <taxon>Arthropoda</taxon>
        <taxon>Crustacea</taxon>
        <taxon>Branchiopoda</taxon>
        <taxon>Diplostraca</taxon>
        <taxon>Cladocera</taxon>
        <taxon>Anomopoda</taxon>
        <taxon>Daphniidae</taxon>
        <taxon>Daphnia</taxon>
    </lineage>
</organism>
<evidence type="ECO:0000256" key="2">
    <source>
        <dbReference type="SAM" id="Phobius"/>
    </source>
</evidence>
<dbReference type="HOGENOM" id="CLU_1108035_0_0_1"/>
<feature type="region of interest" description="Disordered" evidence="1">
    <location>
        <begin position="182"/>
        <end position="222"/>
    </location>
</feature>
<dbReference type="PANTHER" id="PTHR45828:SF36">
    <property type="entry name" value="REELIN DOMAIN-CONTAINING PROTEIN"/>
    <property type="match status" value="1"/>
</dbReference>
<feature type="signal peptide" evidence="3">
    <location>
        <begin position="1"/>
        <end position="26"/>
    </location>
</feature>
<dbReference type="OrthoDB" id="6382110at2759"/>
<dbReference type="InterPro" id="IPR042307">
    <property type="entry name" value="Reeler_sf"/>
</dbReference>
<protein>
    <recommendedName>
        <fullName evidence="4">Reelin domain-containing protein</fullName>
    </recommendedName>
</protein>
<dbReference type="PROSITE" id="PS51019">
    <property type="entry name" value="REELIN"/>
    <property type="match status" value="1"/>
</dbReference>
<dbReference type="Gene3D" id="2.60.40.4060">
    <property type="entry name" value="Reeler domain"/>
    <property type="match status" value="1"/>
</dbReference>
<keyword evidence="2" id="KW-0472">Membrane</keyword>
<keyword evidence="2" id="KW-1133">Transmembrane helix</keyword>